<comment type="caution">
    <text evidence="1">The sequence shown here is derived from an EMBL/GenBank/DDBJ whole genome shotgun (WGS) entry which is preliminary data.</text>
</comment>
<protein>
    <submittedName>
        <fullName evidence="1">Uncharacterized protein</fullName>
    </submittedName>
</protein>
<evidence type="ECO:0000313" key="1">
    <source>
        <dbReference type="EMBL" id="KKL08745.1"/>
    </source>
</evidence>
<accession>A0A0F9AH67</accession>
<dbReference type="InterPro" id="IPR027417">
    <property type="entry name" value="P-loop_NTPase"/>
</dbReference>
<gene>
    <name evidence="1" type="ORF">LCGC14_2572770</name>
</gene>
<sequence>MEDEKRRALMAGVVVEGADGSGKTTLIRAIRDKFHWPVVHVVQPNNPDILQMIKLAECAPVVFDRFHLSPVVYGAALREGPELTLYDLWALDGLLMNKGFVVVYCETDLGTMLFNNSKEEQLWEAVRKPEPLKEIVDQYLAILEQTSTFWCVYDYKTISLGRSLATLESFTRPEGPKGVLGHQQPDIWFVGDARADKGTRGLTLPFYDVGISDKLISGTLLHKALISNDLTWGSGVALSNSAGEDLRAVYSQLGEPAIVVALGRMAAGRLADAKIPAGYVSHPQWLRRFQHKNAVKIMTKEIRRAVE</sequence>
<organism evidence="1">
    <name type="scientific">marine sediment metagenome</name>
    <dbReference type="NCBI Taxonomy" id="412755"/>
    <lineage>
        <taxon>unclassified sequences</taxon>
        <taxon>metagenomes</taxon>
        <taxon>ecological metagenomes</taxon>
    </lineage>
</organism>
<proteinExistence type="predicted"/>
<dbReference type="AlphaFoldDB" id="A0A0F9AH67"/>
<dbReference type="Gene3D" id="3.40.50.300">
    <property type="entry name" value="P-loop containing nucleotide triphosphate hydrolases"/>
    <property type="match status" value="1"/>
</dbReference>
<reference evidence="1" key="1">
    <citation type="journal article" date="2015" name="Nature">
        <title>Complex archaea that bridge the gap between prokaryotes and eukaryotes.</title>
        <authorList>
            <person name="Spang A."/>
            <person name="Saw J.H."/>
            <person name="Jorgensen S.L."/>
            <person name="Zaremba-Niedzwiedzka K."/>
            <person name="Martijn J."/>
            <person name="Lind A.E."/>
            <person name="van Eijk R."/>
            <person name="Schleper C."/>
            <person name="Guy L."/>
            <person name="Ettema T.J."/>
        </authorList>
    </citation>
    <scope>NUCLEOTIDE SEQUENCE</scope>
</reference>
<dbReference type="EMBL" id="LAZR01042757">
    <property type="protein sequence ID" value="KKL08745.1"/>
    <property type="molecule type" value="Genomic_DNA"/>
</dbReference>
<name>A0A0F9AH67_9ZZZZ</name>
<dbReference type="SUPFAM" id="SSF52540">
    <property type="entry name" value="P-loop containing nucleoside triphosphate hydrolases"/>
    <property type="match status" value="1"/>
</dbReference>